<keyword evidence="2 7" id="KW-0813">Transport</keyword>
<feature type="domain" description="ABC transmembrane type-1" evidence="8">
    <location>
        <begin position="76"/>
        <end position="291"/>
    </location>
</feature>
<dbReference type="SUPFAM" id="SSF161098">
    <property type="entry name" value="MetI-like"/>
    <property type="match status" value="1"/>
</dbReference>
<evidence type="ECO:0000256" key="6">
    <source>
        <dbReference type="ARBA" id="ARBA00023136"/>
    </source>
</evidence>
<reference evidence="9" key="1">
    <citation type="submission" date="2021-10" db="EMBL/GenBank/DDBJ databases">
        <title>Genome Sequence of The Candidatus Hydrogeosomobacter endosymbioticus, an Intracellular Bacterial Symbiont of the Anaerobic Ciliate GW7.</title>
        <authorList>
            <person name="Shiohama Y."/>
            <person name="Shinzato N."/>
        </authorList>
    </citation>
    <scope>NUCLEOTIDE SEQUENCE [LARGE SCALE GENOMIC DNA]</scope>
    <source>
        <strain evidence="9">200920</strain>
    </source>
</reference>
<evidence type="ECO:0000256" key="1">
    <source>
        <dbReference type="ARBA" id="ARBA00004651"/>
    </source>
</evidence>
<dbReference type="InterPro" id="IPR035906">
    <property type="entry name" value="MetI-like_sf"/>
</dbReference>
<dbReference type="Pfam" id="PF00528">
    <property type="entry name" value="BPD_transp_1"/>
    <property type="match status" value="1"/>
</dbReference>
<evidence type="ECO:0000313" key="10">
    <source>
        <dbReference type="Proteomes" id="UP001320209"/>
    </source>
</evidence>
<gene>
    <name evidence="9" type="ORF">HYD_6020</name>
</gene>
<evidence type="ECO:0000256" key="7">
    <source>
        <dbReference type="RuleBase" id="RU363032"/>
    </source>
</evidence>
<keyword evidence="10" id="KW-1185">Reference proteome</keyword>
<organism evidence="9 10">
    <name type="scientific">Candidatus Hydrogenosomobacter endosymbioticus</name>
    <dbReference type="NCBI Taxonomy" id="2558174"/>
    <lineage>
        <taxon>Bacteria</taxon>
        <taxon>Pseudomonadati</taxon>
        <taxon>Pseudomonadota</taxon>
        <taxon>Alphaproteobacteria</taxon>
        <taxon>Holosporales</taxon>
        <taxon>Holosporaceae</taxon>
        <taxon>Candidatus Hydrogenosomobacter</taxon>
    </lineage>
</organism>
<evidence type="ECO:0000259" key="8">
    <source>
        <dbReference type="PROSITE" id="PS50928"/>
    </source>
</evidence>
<comment type="subcellular location">
    <subcellularLocation>
        <location evidence="1 7">Cell membrane</location>
        <topology evidence="1 7">Multi-pass membrane protein</topology>
    </subcellularLocation>
</comment>
<feature type="transmembrane region" description="Helical" evidence="7">
    <location>
        <begin position="167"/>
        <end position="190"/>
    </location>
</feature>
<name>A0ABN6L3F9_9PROT</name>
<dbReference type="PANTHER" id="PTHR30465">
    <property type="entry name" value="INNER MEMBRANE ABC TRANSPORTER"/>
    <property type="match status" value="1"/>
</dbReference>
<proteinExistence type="inferred from homology"/>
<dbReference type="PANTHER" id="PTHR30465:SF66">
    <property type="entry name" value="INNER MEMBRANE ABC TRANSPORTER PERMEASE PROTEIN YEJB"/>
    <property type="match status" value="1"/>
</dbReference>
<dbReference type="InterPro" id="IPR000515">
    <property type="entry name" value="MetI-like"/>
</dbReference>
<protein>
    <submittedName>
        <fullName evidence="9">ABC transporter permease</fullName>
    </submittedName>
</protein>
<dbReference type="Proteomes" id="UP001320209">
    <property type="component" value="Chromosome"/>
</dbReference>
<dbReference type="Gene3D" id="1.10.3720.10">
    <property type="entry name" value="MetI-like"/>
    <property type="match status" value="1"/>
</dbReference>
<evidence type="ECO:0000256" key="3">
    <source>
        <dbReference type="ARBA" id="ARBA00022475"/>
    </source>
</evidence>
<feature type="transmembrane region" description="Helical" evidence="7">
    <location>
        <begin position="272"/>
        <end position="298"/>
    </location>
</feature>
<keyword evidence="6 7" id="KW-0472">Membrane</keyword>
<evidence type="ECO:0000313" key="9">
    <source>
        <dbReference type="EMBL" id="BDB96469.1"/>
    </source>
</evidence>
<feature type="transmembrane region" description="Helical" evidence="7">
    <location>
        <begin position="225"/>
        <end position="252"/>
    </location>
</feature>
<dbReference type="EMBL" id="AP025225">
    <property type="protein sequence ID" value="BDB96469.1"/>
    <property type="molecule type" value="Genomic_DNA"/>
</dbReference>
<sequence>MMAQMSVEDLSVGVQSGDGVAKTLEEQIGDDLRKKYGLDRPLFERFCIMVKNYVVFDFGKSYFKNQPVADLILKGGAISFSIGVWTVLLIYVASIPLGIAKAVRNGSKFDLYSSLIVVAGYALPNFLLAMVLVVLFAGGGFWSWFPVEGLRSDNYEELSFISRVTDYFWHIAIPVFSEVATSLAAITMLTKNAFLDEMGKQYVVTARAQGLSERSVLIGHVMRNALLLIVARVPLTLVTVFFSSSILIERMFSLNGLGMLGFEAVSNRDYPIIFATLYVFTLFGLALRLVSDIVYAAADPRIRFETQR</sequence>
<dbReference type="PROSITE" id="PS50928">
    <property type="entry name" value="ABC_TM1"/>
    <property type="match status" value="1"/>
</dbReference>
<keyword evidence="3" id="KW-1003">Cell membrane</keyword>
<evidence type="ECO:0000256" key="2">
    <source>
        <dbReference type="ARBA" id="ARBA00022448"/>
    </source>
</evidence>
<comment type="similarity">
    <text evidence="7">Belongs to the binding-protein-dependent transport system permease family.</text>
</comment>
<feature type="transmembrane region" description="Helical" evidence="7">
    <location>
        <begin position="112"/>
        <end position="145"/>
    </location>
</feature>
<keyword evidence="4 7" id="KW-0812">Transmembrane</keyword>
<keyword evidence="5 7" id="KW-1133">Transmembrane helix</keyword>
<accession>A0ABN6L3F9</accession>
<evidence type="ECO:0000256" key="4">
    <source>
        <dbReference type="ARBA" id="ARBA00022692"/>
    </source>
</evidence>
<dbReference type="CDD" id="cd06261">
    <property type="entry name" value="TM_PBP2"/>
    <property type="match status" value="1"/>
</dbReference>
<evidence type="ECO:0000256" key="5">
    <source>
        <dbReference type="ARBA" id="ARBA00022989"/>
    </source>
</evidence>
<feature type="transmembrane region" description="Helical" evidence="7">
    <location>
        <begin position="77"/>
        <end position="100"/>
    </location>
</feature>